<name>A0A380NPF3_9FIRM</name>
<dbReference type="Pfam" id="PF14903">
    <property type="entry name" value="WG_beta_rep"/>
    <property type="match status" value="4"/>
</dbReference>
<evidence type="ECO:0000256" key="1">
    <source>
        <dbReference type="SAM" id="SignalP"/>
    </source>
</evidence>
<dbReference type="Proteomes" id="UP000255367">
    <property type="component" value="Unassembled WGS sequence"/>
</dbReference>
<dbReference type="AlphaFoldDB" id="A0A380NPF3"/>
<dbReference type="PANTHER" id="PTHR37841:SF1">
    <property type="entry name" value="DUF3298 DOMAIN-CONTAINING PROTEIN"/>
    <property type="match status" value="1"/>
</dbReference>
<reference evidence="2 3" key="1">
    <citation type="submission" date="2018-06" db="EMBL/GenBank/DDBJ databases">
        <authorList>
            <consortium name="Pathogen Informatics"/>
            <person name="Doyle S."/>
        </authorList>
    </citation>
    <scope>NUCLEOTIDE SEQUENCE [LARGE SCALE GENOMIC DNA]</scope>
    <source>
        <strain evidence="2 3">NCTC12020</strain>
    </source>
</reference>
<evidence type="ECO:0000313" key="3">
    <source>
        <dbReference type="Proteomes" id="UP000255367"/>
    </source>
</evidence>
<dbReference type="OrthoDB" id="210273at2"/>
<keyword evidence="3" id="KW-1185">Reference proteome</keyword>
<dbReference type="RefSeq" id="WP_115310936.1">
    <property type="nucleotide sequence ID" value="NZ_UHIO01000001.1"/>
</dbReference>
<accession>A0A380NPF3</accession>
<protein>
    <submittedName>
        <fullName evidence="2">KWG Leptospira</fullName>
    </submittedName>
</protein>
<proteinExistence type="predicted"/>
<dbReference type="PANTHER" id="PTHR37841">
    <property type="entry name" value="GLR2918 PROTEIN"/>
    <property type="match status" value="1"/>
</dbReference>
<organism evidence="2 3">
    <name type="scientific">Veillonella criceti</name>
    <dbReference type="NCBI Taxonomy" id="103891"/>
    <lineage>
        <taxon>Bacteria</taxon>
        <taxon>Bacillati</taxon>
        <taxon>Bacillota</taxon>
        <taxon>Negativicutes</taxon>
        <taxon>Veillonellales</taxon>
        <taxon>Veillonellaceae</taxon>
        <taxon>Veillonella</taxon>
    </lineage>
</organism>
<keyword evidence="1" id="KW-0732">Signal</keyword>
<dbReference type="EMBL" id="UHIO01000001">
    <property type="protein sequence ID" value="SUP44844.1"/>
    <property type="molecule type" value="Genomic_DNA"/>
</dbReference>
<dbReference type="InterPro" id="IPR032774">
    <property type="entry name" value="WG_beta_rep"/>
</dbReference>
<gene>
    <name evidence="2" type="ORF">NCTC12020_01859</name>
</gene>
<sequence length="524" mass="57811">MKLSKQSKTLLVAAVCSFCLGQGYSEAAITESANYLPNSVLQNDDVTFVQEGAMAVLPNNGISLEDSAVKGEDPAQLKSLNRVMAIVETKDGYGLIDTQGNTLIEPKYKRVVAREKGQAIVFNNPKAKDEEVVGIKLNNSIGIADEPINYLSDTYIPYKDKKTKRYGFKTIHDDIVIAPQFKDVLTNFSEDRAFVKNNNGKRVAIDSTGAELFTVEADYVYPYKHGLAEIQRKASGFSLLGAIAGIALGGGFGGSHDAGLGISIGSDGIGLGVGYGYGYNDFWDYHHNHFFSGVTVVRDKIKRGYIDRDGNVIIDSKLDHVYPMMPFGTIVENDKKLAVVDRQGKILIPYGDYELEKISLSDPYIALKDKTTSKRGVINYLTNTQVLPFLYEGVDFMNDSYVVATAADGKRVYKMEPMRKEMFRLSKEAKQGAFGAEGFAWVVGDTLLGDGFTGYKIINREGDVVFTAKDIAIQDVSNFYTYYSAVRVDGKWGVMDTTGKWIVEPVYKDVNFVIPAGQNIMLMR</sequence>
<feature type="signal peptide" evidence="1">
    <location>
        <begin position="1"/>
        <end position="27"/>
    </location>
</feature>
<feature type="chain" id="PRO_5016707405" evidence="1">
    <location>
        <begin position="28"/>
        <end position="524"/>
    </location>
</feature>
<evidence type="ECO:0000313" key="2">
    <source>
        <dbReference type="EMBL" id="SUP44844.1"/>
    </source>
</evidence>